<dbReference type="GO" id="GO:0008234">
    <property type="term" value="F:cysteine-type peptidase activity"/>
    <property type="evidence" value="ECO:0007669"/>
    <property type="project" value="InterPro"/>
</dbReference>
<sequence length="1081" mass="120801">MNLNSRIFFFFQLLVCSLPQILFAQSPLFKFEVTKEGIYKINPSLLTQIGAANLSEVAIYGYPGSLPQQLNDESLSLREIPTLLAGNELLVYLQGPHGFFIDPENNPSYQHHIYRDTLSYLIGKKTSPKRVESLSASSSEVSASTLYQWSAVKGEENNLLNSGRTWYSAPVSTGNIRSIPIRKSGNTNAVWKINGVIMAQSLSSSELRLSESGQSFFSTQIDPIPNTTYGIKGREKAFKSELRPAGNELRTIELGLTSSDPNARAYFEHIQIGVPFSTSNLKSGVYFSLEESSYTISDANLLVWDVSDFFQPKSFASSSTRTITSKKIAVASSTEIPSIDKVSPISSELRADTFWPELLIITSEAFYSEAERLRTHKLSMGVLVEVVITKDIYDSFGYGNRDVVAIRDFIAYHYHKGGNLKNVLFLGKGTFDYKSKLGGRPNLVPTYSSRNSLNPLTTYSSDDFFGLLEMGQGVWEESREGDEPMQIGIGRLPVINLQEASVLINKIIQYESQPLLGDWHRNISFMADDADNNIHLRDAESHASFLKQNHPAYFQNKIYLDRFEQVRNGTTQRSPKAKEALKKTLDEGTLFLNYIGHGNETTLTAEEVFRVEDIANWPQMKHLPLWITATCEFGRHDSPFLRSSAEELLIARGKGAIGLLTTGRPVFSSVNFSLNQVFIQEVFRKENEEFQDLGTIFKNTKNQSLNGALNRNFSLLGDPSMRLARPNHSIRLVSLKDKAGNDIEQIAPLQEVSYEAEIINSSQQLVSDFSGEFEIDYRGPQQAIKTLGDESSPLEFPEESLIYFKGKGQVRNGKIQGKLLLPPLLAENFESSNLRIYAKDEESGTDAWGIEKVESGGQANELQDEEGPQIEIQLENQSQAPFRFASTTLSANFSFTDSSGIDITGLREGKQLLLVINDEQEISLNRLFHSLSGSYTKGEVVMEISGLKEGKNSLEIKAFDLAGNGSTEIIEVLVEGSNKLQILDQKVFPNPAKTLTNFEIKHNRAGENLLVRLEIINLEGRILFAENQRLVEAKQIIGDLTWIFLQNQTKYPAKGTYIYRVTLQSELDGSMDFTSGKIVIE</sequence>
<dbReference type="Proteomes" id="UP000199564">
    <property type="component" value="Unassembled WGS sequence"/>
</dbReference>
<protein>
    <submittedName>
        <fullName evidence="3">Por secretion system C-terminal sorting domain-containing protein</fullName>
    </submittedName>
</protein>
<dbReference type="EMBL" id="FOVW01000001">
    <property type="protein sequence ID" value="SFN69994.1"/>
    <property type="molecule type" value="Genomic_DNA"/>
</dbReference>
<dbReference type="Gene3D" id="3.40.50.1460">
    <property type="match status" value="1"/>
</dbReference>
<feature type="domain" description="Gingipain" evidence="2">
    <location>
        <begin position="359"/>
        <end position="723"/>
    </location>
</feature>
<evidence type="ECO:0000256" key="1">
    <source>
        <dbReference type="ARBA" id="ARBA00022729"/>
    </source>
</evidence>
<dbReference type="Pfam" id="PF01364">
    <property type="entry name" value="Peptidase_C25"/>
    <property type="match status" value="1"/>
</dbReference>
<dbReference type="Gene3D" id="3.40.50.10390">
    <property type="entry name" value="Gingipain r, domain 1"/>
    <property type="match status" value="1"/>
</dbReference>
<dbReference type="NCBIfam" id="NF033707">
    <property type="entry name" value="T9SS_sortase"/>
    <property type="match status" value="1"/>
</dbReference>
<name>A0A1I5B5L8_9BACT</name>
<evidence type="ECO:0000313" key="4">
    <source>
        <dbReference type="Proteomes" id="UP000199564"/>
    </source>
</evidence>
<dbReference type="STRING" id="226506.SAMN04488519_101394"/>
<reference evidence="4" key="1">
    <citation type="submission" date="2016-10" db="EMBL/GenBank/DDBJ databases">
        <authorList>
            <person name="Varghese N."/>
            <person name="Submissions S."/>
        </authorList>
    </citation>
    <scope>NUCLEOTIDE SEQUENCE [LARGE SCALE GENOMIC DNA]</scope>
    <source>
        <strain evidence="4">DSM 15282</strain>
    </source>
</reference>
<keyword evidence="1" id="KW-0732">Signal</keyword>
<dbReference type="CDD" id="cd02258">
    <property type="entry name" value="Peptidase_C25_N"/>
    <property type="match status" value="1"/>
</dbReference>
<dbReference type="SUPFAM" id="SSF52129">
    <property type="entry name" value="Caspase-like"/>
    <property type="match status" value="1"/>
</dbReference>
<evidence type="ECO:0000259" key="2">
    <source>
        <dbReference type="Pfam" id="PF01364"/>
    </source>
</evidence>
<dbReference type="AlphaFoldDB" id="A0A1I5B5L8"/>
<dbReference type="InterPro" id="IPR029031">
    <property type="entry name" value="Gingipain_N_sf"/>
</dbReference>
<dbReference type="InterPro" id="IPR001769">
    <property type="entry name" value="Gingipain"/>
</dbReference>
<gene>
    <name evidence="3" type="ORF">SAMN04488519_101394</name>
</gene>
<dbReference type="InterPro" id="IPR029030">
    <property type="entry name" value="Caspase-like_dom_sf"/>
</dbReference>
<dbReference type="GO" id="GO:0006508">
    <property type="term" value="P:proteolysis"/>
    <property type="evidence" value="ECO:0007669"/>
    <property type="project" value="InterPro"/>
</dbReference>
<accession>A0A1I5B5L8</accession>
<evidence type="ECO:0000313" key="3">
    <source>
        <dbReference type="EMBL" id="SFN69994.1"/>
    </source>
</evidence>
<dbReference type="RefSeq" id="WP_091649526.1">
    <property type="nucleotide sequence ID" value="NZ_FOVW01000001.1"/>
</dbReference>
<proteinExistence type="predicted"/>
<organism evidence="3 4">
    <name type="scientific">Algoriphagus ornithinivorans</name>
    <dbReference type="NCBI Taxonomy" id="226506"/>
    <lineage>
        <taxon>Bacteria</taxon>
        <taxon>Pseudomonadati</taxon>
        <taxon>Bacteroidota</taxon>
        <taxon>Cytophagia</taxon>
        <taxon>Cytophagales</taxon>
        <taxon>Cyclobacteriaceae</taxon>
        <taxon>Algoriphagus</taxon>
    </lineage>
</organism>
<keyword evidence="4" id="KW-1185">Reference proteome</keyword>